<dbReference type="GO" id="GO:0008652">
    <property type="term" value="P:amino acid biosynthetic process"/>
    <property type="evidence" value="ECO:0007669"/>
    <property type="project" value="UniProtKB-ARBA"/>
</dbReference>
<reference evidence="15 17" key="4">
    <citation type="submission" date="2022-12" db="EMBL/GenBank/DDBJ databases">
        <title>Genome analysis and biological profiling of marine Salinicoccus roseus MOSEL-ME25.</title>
        <authorList>
            <person name="Mirza F.T."/>
            <person name="Xie Y."/>
            <person name="Shinwari Z.K."/>
        </authorList>
    </citation>
    <scope>NUCLEOTIDE SEQUENCE [LARGE SCALE GENOMIC DNA]</scope>
    <source>
        <strain evidence="15 17">MOSEL-ME25</strain>
    </source>
</reference>
<dbReference type="InterPro" id="IPR036038">
    <property type="entry name" value="Aminotransferase-like"/>
</dbReference>
<dbReference type="InterPro" id="IPR018300">
    <property type="entry name" value="Aminotrans_IV_CS"/>
</dbReference>
<dbReference type="STRING" id="45670.SN16_10820"/>
<reference evidence="15" key="3">
    <citation type="submission" date="2020-04" db="EMBL/GenBank/DDBJ databases">
        <authorList>
            <person name="Tanveer F."/>
            <person name="Xie Y."/>
            <person name="Shinwari Z.K."/>
        </authorList>
    </citation>
    <scope>NUCLEOTIDE SEQUENCE</scope>
    <source>
        <strain evidence="15">MOSEL-ME25</strain>
    </source>
</reference>
<protein>
    <recommendedName>
        <fullName evidence="5 13">D-alanine aminotransferase</fullName>
        <ecNumber evidence="4 13">2.6.1.21</ecNumber>
    </recommendedName>
</protein>
<comment type="catalytic activity">
    <reaction evidence="10 13">
        <text>D-alanine + 2-oxoglutarate = D-glutamate + pyruvate</text>
        <dbReference type="Rhea" id="RHEA:15869"/>
        <dbReference type="ChEBI" id="CHEBI:15361"/>
        <dbReference type="ChEBI" id="CHEBI:16810"/>
        <dbReference type="ChEBI" id="CHEBI:29986"/>
        <dbReference type="ChEBI" id="CHEBI:57416"/>
        <dbReference type="EC" id="2.6.1.21"/>
    </reaction>
</comment>
<dbReference type="Proteomes" id="UP000031546">
    <property type="component" value="Unassembled WGS sequence"/>
</dbReference>
<dbReference type="GO" id="GO:0030170">
    <property type="term" value="F:pyridoxal phosphate binding"/>
    <property type="evidence" value="ECO:0007669"/>
    <property type="project" value="InterPro"/>
</dbReference>
<comment type="function">
    <text evidence="9">Acts on the D-isomers of alanine, leucine, aspartate, glutamate, aminobutyrate, norvaline and asparagine. The enzyme transfers an amino group from a substrate D-amino acid to the pyridoxal phosphate cofactor to form pyridoxamine and an alpha-keto acid in the first half-reaction. The second half-reaction is the reverse of the first, transferring the amino group from the pyridoxamine to a second alpha-keto acid to form the product D-amino acid via a ping-pong mechanism. This is an important process in the formation of D-alanine and D-glutamate, which are essential bacterial cell wall components.</text>
</comment>
<dbReference type="CDD" id="cd01558">
    <property type="entry name" value="D-AAT_like"/>
    <property type="match status" value="1"/>
</dbReference>
<dbReference type="EC" id="2.6.1.21" evidence="4 13"/>
<evidence type="ECO:0000256" key="6">
    <source>
        <dbReference type="ARBA" id="ARBA00022576"/>
    </source>
</evidence>
<evidence type="ECO:0000256" key="1">
    <source>
        <dbReference type="ARBA" id="ARBA00001933"/>
    </source>
</evidence>
<keyword evidence="7 14" id="KW-0808">Transferase</keyword>
<dbReference type="AlphaFoldDB" id="A0A0C2E3H1"/>
<dbReference type="EMBL" id="JABEVU030000001">
    <property type="protein sequence ID" value="MDB0581293.1"/>
    <property type="molecule type" value="Genomic_DNA"/>
</dbReference>
<dbReference type="PROSITE" id="PS00770">
    <property type="entry name" value="AA_TRANSFER_CLASS_4"/>
    <property type="match status" value="1"/>
</dbReference>
<evidence type="ECO:0000256" key="11">
    <source>
        <dbReference type="RuleBase" id="RU004106"/>
    </source>
</evidence>
<evidence type="ECO:0000256" key="4">
    <source>
        <dbReference type="ARBA" id="ARBA00012874"/>
    </source>
</evidence>
<dbReference type="PANTHER" id="PTHR42743">
    <property type="entry name" value="AMINO-ACID AMINOTRANSFERASE"/>
    <property type="match status" value="1"/>
</dbReference>
<dbReference type="Pfam" id="PF01063">
    <property type="entry name" value="Aminotran_4"/>
    <property type="match status" value="1"/>
</dbReference>
<keyword evidence="8 12" id="KW-0663">Pyridoxal phosphate</keyword>
<dbReference type="Gene3D" id="3.20.10.10">
    <property type="entry name" value="D-amino Acid Aminotransferase, subunit A, domain 2"/>
    <property type="match status" value="1"/>
</dbReference>
<comment type="cofactor">
    <cofactor evidence="1 12">
        <name>pyridoxal 5'-phosphate</name>
        <dbReference type="ChEBI" id="CHEBI:597326"/>
    </cofactor>
</comment>
<dbReference type="OrthoDB" id="9805628at2"/>
<sequence>MKISYYNGEFKRDNEISVDYNDRAFYFGDGVYEVVRVYDNEFFTLEEHMDRLVRSASEIEINGLDREKLIDIITELKEQNSIKNGSIYIQVSRGINPRNHAYPAGAEPVILAYMNEMARPSHQMDNGVEVITANDYRWLKCHVKSLNLLANVMEKERAVRAGAHETLLHRDGVVTEGSSTNVFIVSDGVLRTHPANHLILNGITRQEVLKIAEAQGLEYAEKAFTLEELKSADEVFITSTTQEVTPVSHVDGEKVGDGAKGRITQKIQEEFDQRIHELNLVK</sequence>
<evidence type="ECO:0000256" key="8">
    <source>
        <dbReference type="ARBA" id="ARBA00022898"/>
    </source>
</evidence>
<dbReference type="Proteomes" id="UP000527860">
    <property type="component" value="Unassembled WGS sequence"/>
</dbReference>
<reference evidence="17" key="2">
    <citation type="submission" date="2020-04" db="EMBL/GenBank/DDBJ databases">
        <title>Genome analysis and biological profiling of marine Cellulosimicrobium funkei MOSEL-ME6.</title>
        <authorList>
            <person name="Tanveer F."/>
            <person name="Xie Y."/>
            <person name="Shinwari Z.K."/>
        </authorList>
    </citation>
    <scope>NUCLEOTIDE SEQUENCE [LARGE SCALE GENOMIC DNA]</scope>
    <source>
        <strain evidence="17">MOSEL-ME25</strain>
    </source>
</reference>
<dbReference type="GO" id="GO:0046394">
    <property type="term" value="P:carboxylic acid biosynthetic process"/>
    <property type="evidence" value="ECO:0007669"/>
    <property type="project" value="UniProtKB-ARBA"/>
</dbReference>
<gene>
    <name evidence="15" type="primary">dat</name>
    <name evidence="15" type="ORF">F7P68_0012240</name>
    <name evidence="14" type="ORF">SN16_10820</name>
</gene>
<dbReference type="NCBIfam" id="TIGR01121">
    <property type="entry name" value="D_amino_aminoT"/>
    <property type="match status" value="1"/>
</dbReference>
<evidence type="ECO:0000256" key="12">
    <source>
        <dbReference type="RuleBase" id="RU004516"/>
    </source>
</evidence>
<proteinExistence type="inferred from homology"/>
<accession>A0A0C2E3H1</accession>
<evidence type="ECO:0000313" key="14">
    <source>
        <dbReference type="EMBL" id="KIH69992.1"/>
    </source>
</evidence>
<dbReference type="InterPro" id="IPR005784">
    <property type="entry name" value="D_amino_transT"/>
</dbReference>
<comment type="similarity">
    <text evidence="2 11">Belongs to the class-IV pyridoxal-phosphate-dependent aminotransferase family.</text>
</comment>
<name>A0A0C2E3H1_9STAP</name>
<comment type="subunit">
    <text evidence="3">Homodimer.</text>
</comment>
<evidence type="ECO:0000256" key="10">
    <source>
        <dbReference type="ARBA" id="ARBA00047911"/>
    </source>
</evidence>
<dbReference type="PANTHER" id="PTHR42743:SF10">
    <property type="entry name" value="D-ALANINE AMINOTRANSFERASE"/>
    <property type="match status" value="1"/>
</dbReference>
<dbReference type="GO" id="GO:0047810">
    <property type="term" value="F:D-alanine-2-oxoglutarate aminotransferase activity"/>
    <property type="evidence" value="ECO:0007669"/>
    <property type="project" value="UniProtKB-EC"/>
</dbReference>
<dbReference type="InterPro" id="IPR001544">
    <property type="entry name" value="Aminotrans_IV"/>
</dbReference>
<comment type="caution">
    <text evidence="14">The sequence shown here is derived from an EMBL/GenBank/DDBJ whole genome shotgun (WGS) entry which is preliminary data.</text>
</comment>
<dbReference type="FunFam" id="3.20.10.10:FF:000002">
    <property type="entry name" value="D-alanine aminotransferase"/>
    <property type="match status" value="1"/>
</dbReference>
<evidence type="ECO:0000313" key="16">
    <source>
        <dbReference type="Proteomes" id="UP000031546"/>
    </source>
</evidence>
<evidence type="ECO:0000313" key="17">
    <source>
        <dbReference type="Proteomes" id="UP000527860"/>
    </source>
</evidence>
<dbReference type="GO" id="GO:0046416">
    <property type="term" value="P:D-amino acid metabolic process"/>
    <property type="evidence" value="ECO:0007669"/>
    <property type="project" value="InterPro"/>
</dbReference>
<dbReference type="InterPro" id="IPR043131">
    <property type="entry name" value="BCAT-like_N"/>
</dbReference>
<dbReference type="EMBL" id="JXII01000009">
    <property type="protein sequence ID" value="KIH69992.1"/>
    <property type="molecule type" value="Genomic_DNA"/>
</dbReference>
<evidence type="ECO:0000256" key="5">
    <source>
        <dbReference type="ARBA" id="ARBA00021779"/>
    </source>
</evidence>
<evidence type="ECO:0000256" key="2">
    <source>
        <dbReference type="ARBA" id="ARBA00009320"/>
    </source>
</evidence>
<evidence type="ECO:0000256" key="7">
    <source>
        <dbReference type="ARBA" id="ARBA00022679"/>
    </source>
</evidence>
<evidence type="ECO:0000256" key="9">
    <source>
        <dbReference type="ARBA" id="ARBA00025411"/>
    </source>
</evidence>
<dbReference type="GO" id="GO:0005829">
    <property type="term" value="C:cytosol"/>
    <property type="evidence" value="ECO:0007669"/>
    <property type="project" value="TreeGrafter"/>
</dbReference>
<dbReference type="RefSeq" id="WP_040106633.1">
    <property type="nucleotide sequence ID" value="NZ_JABEVU030000001.1"/>
</dbReference>
<keyword evidence="6 14" id="KW-0032">Aminotransferase</keyword>
<keyword evidence="17" id="KW-1185">Reference proteome</keyword>
<evidence type="ECO:0000256" key="3">
    <source>
        <dbReference type="ARBA" id="ARBA00011738"/>
    </source>
</evidence>
<dbReference type="GeneID" id="77846044"/>
<dbReference type="SUPFAM" id="SSF56752">
    <property type="entry name" value="D-aminoacid aminotransferase-like PLP-dependent enzymes"/>
    <property type="match status" value="1"/>
</dbReference>
<dbReference type="InterPro" id="IPR043132">
    <property type="entry name" value="BCAT-like_C"/>
</dbReference>
<reference evidence="14 16" key="1">
    <citation type="submission" date="2015-01" db="EMBL/GenBank/DDBJ databases">
        <title>Genome sequences of high lactate-tolerant strain Salinicoccus roseus W12 with industrial interest.</title>
        <authorList>
            <person name="Wang H."/>
            <person name="Yu B."/>
        </authorList>
    </citation>
    <scope>NUCLEOTIDE SEQUENCE [LARGE SCALE GENOMIC DNA]</scope>
    <source>
        <strain evidence="14 16">W12</strain>
    </source>
</reference>
<dbReference type="Gene3D" id="3.30.470.10">
    <property type="match status" value="1"/>
</dbReference>
<evidence type="ECO:0000256" key="13">
    <source>
        <dbReference type="RuleBase" id="RU004520"/>
    </source>
</evidence>
<organism evidence="14 16">
    <name type="scientific">Salinicoccus roseus</name>
    <dbReference type="NCBI Taxonomy" id="45670"/>
    <lineage>
        <taxon>Bacteria</taxon>
        <taxon>Bacillati</taxon>
        <taxon>Bacillota</taxon>
        <taxon>Bacilli</taxon>
        <taxon>Bacillales</taxon>
        <taxon>Staphylococcaceae</taxon>
        <taxon>Salinicoccus</taxon>
    </lineage>
</organism>
<evidence type="ECO:0000313" key="15">
    <source>
        <dbReference type="EMBL" id="MDB0581293.1"/>
    </source>
</evidence>
<dbReference type="InterPro" id="IPR050571">
    <property type="entry name" value="Class-IV_PLP-Dep_Aminotrnsfr"/>
</dbReference>